<proteinExistence type="predicted"/>
<dbReference type="AlphaFoldDB" id="A0A0D2LFH1"/>
<name>A0A0D2LFH1_HYPSF</name>
<dbReference type="PANTHER" id="PTHR12840:SF1">
    <property type="entry name" value="NADH DEHYDROGENASE [UBIQUINONE] 1 BETA SUBCOMPLEX SUBUNIT 8, MITOCHONDRIAL"/>
    <property type="match status" value="1"/>
</dbReference>
<organism evidence="1 2">
    <name type="scientific">Hypholoma sublateritium (strain FD-334 SS-4)</name>
    <dbReference type="NCBI Taxonomy" id="945553"/>
    <lineage>
        <taxon>Eukaryota</taxon>
        <taxon>Fungi</taxon>
        <taxon>Dikarya</taxon>
        <taxon>Basidiomycota</taxon>
        <taxon>Agaricomycotina</taxon>
        <taxon>Agaricomycetes</taxon>
        <taxon>Agaricomycetidae</taxon>
        <taxon>Agaricales</taxon>
        <taxon>Agaricineae</taxon>
        <taxon>Strophariaceae</taxon>
        <taxon>Hypholoma</taxon>
    </lineage>
</organism>
<gene>
    <name evidence="1" type="ORF">HYPSUDRAFT_36721</name>
</gene>
<sequence>MYPTIRRVATARVRTLAVQSGARSYATFPREEPDPQLNGYPELPSIPRQNLPPLGWTDNLTRRNFGDTLHEQDEVLSMWGPDAPPLPPTTALRQLLIAISGFVAAGFAIKALTPDPPAVRREYPFGGLIKELGGLEENQARPEINEADN</sequence>
<dbReference type="OMA" id="GEPCHED"/>
<accession>A0A0D2LFH1</accession>
<dbReference type="STRING" id="945553.A0A0D2LFH1"/>
<dbReference type="Proteomes" id="UP000054270">
    <property type="component" value="Unassembled WGS sequence"/>
</dbReference>
<evidence type="ECO:0000313" key="1">
    <source>
        <dbReference type="EMBL" id="KJA26402.1"/>
    </source>
</evidence>
<dbReference type="EMBL" id="KN817528">
    <property type="protein sequence ID" value="KJA26402.1"/>
    <property type="molecule type" value="Genomic_DNA"/>
</dbReference>
<protein>
    <submittedName>
        <fullName evidence="1">Uncharacterized protein</fullName>
    </submittedName>
</protein>
<dbReference type="PANTHER" id="PTHR12840">
    <property type="entry name" value="NADH-UBIQUINONE OXIDOREDUCTASE ASHI SUBUNIT"/>
    <property type="match status" value="1"/>
</dbReference>
<evidence type="ECO:0000313" key="2">
    <source>
        <dbReference type="Proteomes" id="UP000054270"/>
    </source>
</evidence>
<dbReference type="OrthoDB" id="2014058at2759"/>
<dbReference type="GO" id="GO:0005739">
    <property type="term" value="C:mitochondrion"/>
    <property type="evidence" value="ECO:0007669"/>
    <property type="project" value="InterPro"/>
</dbReference>
<reference evidence="2" key="1">
    <citation type="submission" date="2014-04" db="EMBL/GenBank/DDBJ databases">
        <title>Evolutionary Origins and Diversification of the Mycorrhizal Mutualists.</title>
        <authorList>
            <consortium name="DOE Joint Genome Institute"/>
            <consortium name="Mycorrhizal Genomics Consortium"/>
            <person name="Kohler A."/>
            <person name="Kuo A."/>
            <person name="Nagy L.G."/>
            <person name="Floudas D."/>
            <person name="Copeland A."/>
            <person name="Barry K.W."/>
            <person name="Cichocki N."/>
            <person name="Veneault-Fourrey C."/>
            <person name="LaButti K."/>
            <person name="Lindquist E.A."/>
            <person name="Lipzen A."/>
            <person name="Lundell T."/>
            <person name="Morin E."/>
            <person name="Murat C."/>
            <person name="Riley R."/>
            <person name="Ohm R."/>
            <person name="Sun H."/>
            <person name="Tunlid A."/>
            <person name="Henrissat B."/>
            <person name="Grigoriev I.V."/>
            <person name="Hibbett D.S."/>
            <person name="Martin F."/>
        </authorList>
    </citation>
    <scope>NUCLEOTIDE SEQUENCE [LARGE SCALE GENOMIC DNA]</scope>
    <source>
        <strain evidence="2">FD-334 SS-4</strain>
    </source>
</reference>
<dbReference type="InterPro" id="IPR008699">
    <property type="entry name" value="NDUFB8"/>
</dbReference>
<keyword evidence="2" id="KW-1185">Reference proteome</keyword>